<feature type="compositionally biased region" description="Polar residues" evidence="1">
    <location>
        <begin position="152"/>
        <end position="162"/>
    </location>
</feature>
<feature type="region of interest" description="Disordered" evidence="1">
    <location>
        <begin position="1"/>
        <end position="199"/>
    </location>
</feature>
<comment type="caution">
    <text evidence="2">The sequence shown here is derived from an EMBL/GenBank/DDBJ whole genome shotgun (WGS) entry which is preliminary data.</text>
</comment>
<proteinExistence type="predicted"/>
<dbReference type="OrthoDB" id="5430411at2759"/>
<organism evidence="2 3">
    <name type="scientific">Heterodermia speciosa</name>
    <dbReference type="NCBI Taxonomy" id="116794"/>
    <lineage>
        <taxon>Eukaryota</taxon>
        <taxon>Fungi</taxon>
        <taxon>Dikarya</taxon>
        <taxon>Ascomycota</taxon>
        <taxon>Pezizomycotina</taxon>
        <taxon>Lecanoromycetes</taxon>
        <taxon>OSLEUM clade</taxon>
        <taxon>Lecanoromycetidae</taxon>
        <taxon>Caliciales</taxon>
        <taxon>Physciaceae</taxon>
        <taxon>Heterodermia</taxon>
    </lineage>
</organism>
<evidence type="ECO:0000313" key="3">
    <source>
        <dbReference type="Proteomes" id="UP000664521"/>
    </source>
</evidence>
<sequence>MAMQSQIPRLQTAAAPPAAPSTRSTPSPELKAGLKSKISSRPQTPFSGRQSRTNSPEPKSTPKAKIPSRPETPSSGGQSRFGWRPTDHWKPPGAVDGRSQTSVHASPGPEPPSSATTSRLPRLTSWLKGKASASQSCGSKVSSLSSLKDTKTPSNSQENASPSKRDWRDTWWGDSGIPLLDHMHQQNPNPDRSPAVVGEPDNSKRFIRLLNPYGRPIGPDSQDPIAQMVYPKNVDWFERDEVNALNRWRKAVFDHYLGPTEVEEVEWHPFEDEFVLREYSAMVKEVEERQDIVGMGEGVPSWATITRDFNRRFEGKRSEGAGSRLRPEVTRDMLRGRYIELRRSGRCLVGDDQRAERQD</sequence>
<name>A0A8H3GA49_9LECA</name>
<dbReference type="AlphaFoldDB" id="A0A8H3GA49"/>
<feature type="compositionally biased region" description="Low complexity" evidence="1">
    <location>
        <begin position="12"/>
        <end position="28"/>
    </location>
</feature>
<gene>
    <name evidence="2" type="ORF">HETSPECPRED_000523</name>
</gene>
<accession>A0A8H3GA49</accession>
<feature type="compositionally biased region" description="Low complexity" evidence="1">
    <location>
        <begin position="134"/>
        <end position="146"/>
    </location>
</feature>
<dbReference type="Proteomes" id="UP000664521">
    <property type="component" value="Unassembled WGS sequence"/>
</dbReference>
<evidence type="ECO:0000256" key="1">
    <source>
        <dbReference type="SAM" id="MobiDB-lite"/>
    </source>
</evidence>
<dbReference type="EMBL" id="CAJPDS010000101">
    <property type="protein sequence ID" value="CAF9937397.1"/>
    <property type="molecule type" value="Genomic_DNA"/>
</dbReference>
<feature type="compositionally biased region" description="Polar residues" evidence="1">
    <location>
        <begin position="37"/>
        <end position="58"/>
    </location>
</feature>
<keyword evidence="3" id="KW-1185">Reference proteome</keyword>
<evidence type="ECO:0000313" key="2">
    <source>
        <dbReference type="EMBL" id="CAF9937397.1"/>
    </source>
</evidence>
<protein>
    <submittedName>
        <fullName evidence="2">Uncharacterized protein</fullName>
    </submittedName>
</protein>
<reference evidence="2" key="1">
    <citation type="submission" date="2021-03" db="EMBL/GenBank/DDBJ databases">
        <authorList>
            <person name="Tagirdzhanova G."/>
        </authorList>
    </citation>
    <scope>NUCLEOTIDE SEQUENCE</scope>
</reference>